<organism evidence="9 10">
    <name type="scientific">Egibacter rhizosphaerae</name>
    <dbReference type="NCBI Taxonomy" id="1670831"/>
    <lineage>
        <taxon>Bacteria</taxon>
        <taxon>Bacillati</taxon>
        <taxon>Actinomycetota</taxon>
        <taxon>Nitriliruptoria</taxon>
        <taxon>Egibacterales</taxon>
        <taxon>Egibacteraceae</taxon>
        <taxon>Egibacter</taxon>
    </lineage>
</organism>
<dbReference type="PANTHER" id="PTHR11606">
    <property type="entry name" value="GLUTAMATE DEHYDROGENASE"/>
    <property type="match status" value="1"/>
</dbReference>
<keyword evidence="5" id="KW-0547">Nucleotide-binding</keyword>
<name>A0A411YB40_9ACTN</name>
<dbReference type="PRINTS" id="PR00082">
    <property type="entry name" value="GLFDHDRGNASE"/>
</dbReference>
<evidence type="ECO:0000256" key="6">
    <source>
        <dbReference type="PIRSR" id="PIRSR000185-3"/>
    </source>
</evidence>
<gene>
    <name evidence="9" type="ORF">ER308_01675</name>
</gene>
<reference evidence="9 10" key="1">
    <citation type="submission" date="2019-01" db="EMBL/GenBank/DDBJ databases">
        <title>Egibacter rhizosphaerae EGI 80759T.</title>
        <authorList>
            <person name="Chen D.-D."/>
            <person name="Tian Y."/>
            <person name="Jiao J.-Y."/>
            <person name="Zhang X.-T."/>
            <person name="Zhang Y.-G."/>
            <person name="Zhang Y."/>
            <person name="Xiao M."/>
            <person name="Shu W.-S."/>
            <person name="Li W.-J."/>
        </authorList>
    </citation>
    <scope>NUCLEOTIDE SEQUENCE [LARGE SCALE GENOMIC DNA]</scope>
    <source>
        <strain evidence="9 10">EGI 80759</strain>
    </source>
</reference>
<dbReference type="InterPro" id="IPR006095">
    <property type="entry name" value="Glu/Leu/Phe/Val/Trp_DH"/>
</dbReference>
<evidence type="ECO:0000256" key="5">
    <source>
        <dbReference type="PIRSR" id="PIRSR000185-2"/>
    </source>
</evidence>
<feature type="binding site" evidence="5">
    <location>
        <position position="68"/>
    </location>
    <ligand>
        <name>substrate</name>
    </ligand>
</feature>
<dbReference type="Gene3D" id="3.40.50.10860">
    <property type="entry name" value="Leucine Dehydrogenase, chain A, domain 1"/>
    <property type="match status" value="1"/>
</dbReference>
<dbReference type="SUPFAM" id="SSF51735">
    <property type="entry name" value="NAD(P)-binding Rossmann-fold domains"/>
    <property type="match status" value="1"/>
</dbReference>
<feature type="binding site" evidence="5">
    <location>
        <position position="188"/>
    </location>
    <ligand>
        <name>NAD(+)</name>
        <dbReference type="ChEBI" id="CHEBI:57540"/>
    </ligand>
</feature>
<accession>A0A411YB40</accession>
<dbReference type="OrthoDB" id="9803297at2"/>
<dbReference type="AlphaFoldDB" id="A0A411YB40"/>
<evidence type="ECO:0000256" key="1">
    <source>
        <dbReference type="ARBA" id="ARBA00006382"/>
    </source>
</evidence>
<dbReference type="InterPro" id="IPR046346">
    <property type="entry name" value="Aminoacid_DH-like_N_sf"/>
</dbReference>
<dbReference type="Pfam" id="PF00208">
    <property type="entry name" value="ELFV_dehydrog"/>
    <property type="match status" value="1"/>
</dbReference>
<keyword evidence="2 3" id="KW-0560">Oxidoreductase</keyword>
<proteinExistence type="inferred from homology"/>
<evidence type="ECO:0000313" key="10">
    <source>
        <dbReference type="Proteomes" id="UP000291469"/>
    </source>
</evidence>
<feature type="domain" description="Glutamate/phenylalanine/leucine/valine/L-tryptophan dehydrogenase C-terminal" evidence="8">
    <location>
        <begin position="181"/>
        <end position="409"/>
    </location>
</feature>
<dbReference type="GO" id="GO:0004352">
    <property type="term" value="F:glutamate dehydrogenase (NAD+) activity"/>
    <property type="evidence" value="ECO:0007669"/>
    <property type="project" value="TreeGrafter"/>
</dbReference>
<dbReference type="PIRSF" id="PIRSF000185">
    <property type="entry name" value="Glu_DH"/>
    <property type="match status" value="1"/>
</dbReference>
<sequence length="418" mass="43486">MTTDLHQFALASIDVAVAELGLDDWIREVLHQPERSIAVQVPYRGDDGEIRLVPGYRVAHSTARGPAKGGTRFHPDVTPEEVAGLATLMSIKTAVLDLPLGGGKGGVTVDPKQLSETELESLTRSYTRGIAANIGADLDVPAPDVGTGERHMDWIAEEYAAVTGRPNPAVVTGKSIAAGGSLGRDSATAAGCRTVLLSSAARLGLPADARVVIQGFGNAGSHLARMLAADGLRVVGLSDSRGGLHDPNGLDVAAVCAAKDEHGSVTAYPAERVSDRDLLGLDCEIVVPAALEAAIDETIAEEIRARLIVEAANGPCTVSADEVLADRGVVVVPDVLASAGGVTVSCFEWQQNLYGERWSADTVATRLEQRMAEAAEALWAVADERGLPLRTAATVLGLGRIADAVIERAGQRPAALVS</sequence>
<dbReference type="KEGG" id="erz:ER308_01675"/>
<dbReference type="Gene3D" id="3.40.50.720">
    <property type="entry name" value="NAD(P)-binding Rossmann-like Domain"/>
    <property type="match status" value="1"/>
</dbReference>
<protein>
    <recommendedName>
        <fullName evidence="3">Glutamate dehydrogenase</fullName>
    </recommendedName>
</protein>
<evidence type="ECO:0000259" key="8">
    <source>
        <dbReference type="SMART" id="SM00839"/>
    </source>
</evidence>
<evidence type="ECO:0000256" key="3">
    <source>
        <dbReference type="PIRNR" id="PIRNR000185"/>
    </source>
</evidence>
<dbReference type="InterPro" id="IPR033524">
    <property type="entry name" value="Glu/Leu/Phe/Val_DH_AS"/>
</dbReference>
<feature type="binding site" evidence="5">
    <location>
        <position position="218"/>
    </location>
    <ligand>
        <name>NAD(+)</name>
        <dbReference type="ChEBI" id="CHEBI:57540"/>
    </ligand>
</feature>
<feature type="active site" description="Proton donor" evidence="4">
    <location>
        <position position="104"/>
    </location>
</feature>
<dbReference type="CDD" id="cd01076">
    <property type="entry name" value="NAD_bind_1_Glu_DH"/>
    <property type="match status" value="1"/>
</dbReference>
<dbReference type="GO" id="GO:0000166">
    <property type="term" value="F:nucleotide binding"/>
    <property type="evidence" value="ECO:0007669"/>
    <property type="project" value="UniProtKB-KW"/>
</dbReference>
<feature type="binding site" evidence="5">
    <location>
        <position position="345"/>
    </location>
    <ligand>
        <name>substrate</name>
    </ligand>
</feature>
<dbReference type="InterPro" id="IPR006096">
    <property type="entry name" value="Glu/Leu/Phe/Val/Trp_DH_C"/>
</dbReference>
<evidence type="ECO:0000256" key="7">
    <source>
        <dbReference type="RuleBase" id="RU004417"/>
    </source>
</evidence>
<dbReference type="InterPro" id="IPR006097">
    <property type="entry name" value="Glu/Leu/Phe/Val/Trp_DH_dimer"/>
</dbReference>
<evidence type="ECO:0000256" key="4">
    <source>
        <dbReference type="PIRSR" id="PIRSR000185-1"/>
    </source>
</evidence>
<evidence type="ECO:0000313" key="9">
    <source>
        <dbReference type="EMBL" id="QBI18405.1"/>
    </source>
</evidence>
<dbReference type="SUPFAM" id="SSF53223">
    <property type="entry name" value="Aminoacid dehydrogenase-like, N-terminal domain"/>
    <property type="match status" value="1"/>
</dbReference>
<dbReference type="SMART" id="SM00839">
    <property type="entry name" value="ELFV_dehydrog"/>
    <property type="match status" value="1"/>
</dbReference>
<keyword evidence="5" id="KW-0520">NAD</keyword>
<keyword evidence="10" id="KW-1185">Reference proteome</keyword>
<feature type="binding site" evidence="5">
    <location>
        <position position="92"/>
    </location>
    <ligand>
        <name>substrate</name>
    </ligand>
</feature>
<dbReference type="Pfam" id="PF02812">
    <property type="entry name" value="ELFV_dehydrog_N"/>
    <property type="match status" value="1"/>
</dbReference>
<dbReference type="PROSITE" id="PS00074">
    <property type="entry name" value="GLFV_DEHYDROGENASE"/>
    <property type="match status" value="1"/>
</dbReference>
<dbReference type="GO" id="GO:0006538">
    <property type="term" value="P:L-glutamate catabolic process"/>
    <property type="evidence" value="ECO:0007669"/>
    <property type="project" value="TreeGrafter"/>
</dbReference>
<dbReference type="RefSeq" id="WP_131153403.1">
    <property type="nucleotide sequence ID" value="NZ_CP036402.1"/>
</dbReference>
<dbReference type="InterPro" id="IPR014362">
    <property type="entry name" value="Glu_DH"/>
</dbReference>
<dbReference type="PANTHER" id="PTHR11606:SF13">
    <property type="entry name" value="GLUTAMATE DEHYDROGENASE 1, MITOCHONDRIAL"/>
    <property type="match status" value="1"/>
</dbReference>
<comment type="similarity">
    <text evidence="1 3 7">Belongs to the Glu/Leu/Phe/Val dehydrogenases family.</text>
</comment>
<feature type="site" description="Important for catalysis" evidence="6">
    <location>
        <position position="144"/>
    </location>
</feature>
<dbReference type="Proteomes" id="UP000291469">
    <property type="component" value="Chromosome"/>
</dbReference>
<dbReference type="InterPro" id="IPR033922">
    <property type="entry name" value="NAD_bind_Glu_DH"/>
</dbReference>
<dbReference type="InterPro" id="IPR036291">
    <property type="entry name" value="NAD(P)-bd_dom_sf"/>
</dbReference>
<dbReference type="EMBL" id="CP036402">
    <property type="protein sequence ID" value="QBI18405.1"/>
    <property type="molecule type" value="Genomic_DNA"/>
</dbReference>
<evidence type="ECO:0000256" key="2">
    <source>
        <dbReference type="ARBA" id="ARBA00023002"/>
    </source>
</evidence>